<proteinExistence type="predicted"/>
<keyword evidence="1" id="KW-0472">Membrane</keyword>
<organism evidence="2 3">
    <name type="scientific">Filimonas lacunae</name>
    <dbReference type="NCBI Taxonomy" id="477680"/>
    <lineage>
        <taxon>Bacteria</taxon>
        <taxon>Pseudomonadati</taxon>
        <taxon>Bacteroidota</taxon>
        <taxon>Chitinophagia</taxon>
        <taxon>Chitinophagales</taxon>
        <taxon>Chitinophagaceae</taxon>
        <taxon>Filimonas</taxon>
    </lineage>
</organism>
<accession>A0A1N7R7T1</accession>
<sequence>MFVPGILITIVTFPGVIVHELAHQICCRICKVPVFKVVYFQAQNPAGYVLHEATDNLWHQLFISTGPFLFNTLVAALIALPAALPVFEYGNANLFHYLLMYLSVAIGMHAFPSTGDANALWSSIRRETTPFWLKVLVTPVVGIMYLGALSSFFWLDMIYGLAIAIGFPKLLIALLA</sequence>
<feature type="transmembrane region" description="Helical" evidence="1">
    <location>
        <begin position="93"/>
        <end position="111"/>
    </location>
</feature>
<keyword evidence="1" id="KW-1133">Transmembrane helix</keyword>
<gene>
    <name evidence="2" type="ORF">SAMN05421788_110101</name>
</gene>
<evidence type="ECO:0000313" key="3">
    <source>
        <dbReference type="Proteomes" id="UP000186917"/>
    </source>
</evidence>
<evidence type="ECO:0000256" key="1">
    <source>
        <dbReference type="SAM" id="Phobius"/>
    </source>
</evidence>
<dbReference type="AlphaFoldDB" id="A0A1N7R7T1"/>
<feature type="transmembrane region" description="Helical" evidence="1">
    <location>
        <begin position="131"/>
        <end position="152"/>
    </location>
</feature>
<feature type="transmembrane region" description="Helical" evidence="1">
    <location>
        <begin position="68"/>
        <end position="87"/>
    </location>
</feature>
<feature type="transmembrane region" description="Helical" evidence="1">
    <location>
        <begin position="158"/>
        <end position="175"/>
    </location>
</feature>
<dbReference type="EMBL" id="FTOR01000010">
    <property type="protein sequence ID" value="SIT31192.1"/>
    <property type="molecule type" value="Genomic_DNA"/>
</dbReference>
<dbReference type="STRING" id="477680.SAMN05421788_110101"/>
<keyword evidence="3" id="KW-1185">Reference proteome</keyword>
<dbReference type="RefSeq" id="WP_076381685.1">
    <property type="nucleotide sequence ID" value="NZ_AP017422.1"/>
</dbReference>
<dbReference type="Proteomes" id="UP000186917">
    <property type="component" value="Unassembled WGS sequence"/>
</dbReference>
<reference evidence="3" key="1">
    <citation type="submission" date="2017-01" db="EMBL/GenBank/DDBJ databases">
        <authorList>
            <person name="Varghese N."/>
            <person name="Submissions S."/>
        </authorList>
    </citation>
    <scope>NUCLEOTIDE SEQUENCE [LARGE SCALE GENOMIC DNA]</scope>
    <source>
        <strain evidence="3">DSM 21054</strain>
    </source>
</reference>
<evidence type="ECO:0000313" key="2">
    <source>
        <dbReference type="EMBL" id="SIT31192.1"/>
    </source>
</evidence>
<dbReference type="OrthoDB" id="258743at2"/>
<name>A0A1N7R7T1_9BACT</name>
<protein>
    <submittedName>
        <fullName evidence="2">Putative zincin peptidase</fullName>
    </submittedName>
</protein>
<keyword evidence="1" id="KW-0812">Transmembrane</keyword>